<dbReference type="Pfam" id="PF01436">
    <property type="entry name" value="NHL"/>
    <property type="match status" value="2"/>
</dbReference>
<dbReference type="Gene3D" id="2.120.10.30">
    <property type="entry name" value="TolB, C-terminal domain"/>
    <property type="match status" value="3"/>
</dbReference>
<organism evidence="3 4">
    <name type="scientific">Eiseniibacteriota bacterium</name>
    <dbReference type="NCBI Taxonomy" id="2212470"/>
    <lineage>
        <taxon>Bacteria</taxon>
        <taxon>Candidatus Eiseniibacteriota</taxon>
    </lineage>
</organism>
<accession>A0A956SD52</accession>
<dbReference type="PANTHER" id="PTHR46388">
    <property type="entry name" value="NHL REPEAT-CONTAINING PROTEIN 2"/>
    <property type="match status" value="1"/>
</dbReference>
<evidence type="ECO:0008006" key="5">
    <source>
        <dbReference type="Google" id="ProtNLM"/>
    </source>
</evidence>
<protein>
    <recommendedName>
        <fullName evidence="5">SMP-30/Gluconolactonase/LRE-like region domain-containing protein</fullName>
    </recommendedName>
</protein>
<proteinExistence type="predicted"/>
<name>A0A956SD52_UNCEI</name>
<dbReference type="AlphaFoldDB" id="A0A956SD52"/>
<keyword evidence="1" id="KW-0677">Repeat</keyword>
<evidence type="ECO:0000313" key="3">
    <source>
        <dbReference type="EMBL" id="MCA9756051.1"/>
    </source>
</evidence>
<sequence>MQRSTGRLFPIAFALTVTSLLAPLGLTGCGDDSSSPDPTPSVECGDPGTICTYAGIGSAQYSGDGGPPEEAGFYFPIDIEFVSTGDAYILDWNNHAVRKVENGIVRTVMGVTTGFPGDGPDDQSDLTLPGAIGTTVHLNHPTQLMELEDGTILLSAWHNHKLRTYDPVTERVLVVCGAGASFAGDGGPSRDALLSQPQCTIADANGDWYILDQRNQRVRKISMDTETIDTVVGTGTPGFGGDGGSPLGAMLHFDTGGNPAPSGALTFGPDGRLYISDTLNHRIRRVDFQADEIVTIAGTGVNGYNGDGIQATEAQLNYPKDLIFGPDGRLYVADDRNHRVRAIDVSTGVIETVAGTGVRGYNGDGILATEAQLNRPMGLEFDANGDLYIADWENNRIRKVTF</sequence>
<dbReference type="PANTHER" id="PTHR46388:SF2">
    <property type="entry name" value="NHL REPEAT-CONTAINING PROTEIN 2"/>
    <property type="match status" value="1"/>
</dbReference>
<dbReference type="Proteomes" id="UP000739538">
    <property type="component" value="Unassembled WGS sequence"/>
</dbReference>
<dbReference type="EMBL" id="JAGQHS010000040">
    <property type="protein sequence ID" value="MCA9756051.1"/>
    <property type="molecule type" value="Genomic_DNA"/>
</dbReference>
<keyword evidence="2" id="KW-0732">Signal</keyword>
<dbReference type="InterPro" id="IPR011042">
    <property type="entry name" value="6-blade_b-propeller_TolB-like"/>
</dbReference>
<evidence type="ECO:0000256" key="2">
    <source>
        <dbReference type="SAM" id="SignalP"/>
    </source>
</evidence>
<evidence type="ECO:0000313" key="4">
    <source>
        <dbReference type="Proteomes" id="UP000739538"/>
    </source>
</evidence>
<reference evidence="3" key="2">
    <citation type="journal article" date="2021" name="Microbiome">
        <title>Successional dynamics and alternative stable states in a saline activated sludge microbial community over 9 years.</title>
        <authorList>
            <person name="Wang Y."/>
            <person name="Ye J."/>
            <person name="Ju F."/>
            <person name="Liu L."/>
            <person name="Boyd J.A."/>
            <person name="Deng Y."/>
            <person name="Parks D.H."/>
            <person name="Jiang X."/>
            <person name="Yin X."/>
            <person name="Woodcroft B.J."/>
            <person name="Tyson G.W."/>
            <person name="Hugenholtz P."/>
            <person name="Polz M.F."/>
            <person name="Zhang T."/>
        </authorList>
    </citation>
    <scope>NUCLEOTIDE SEQUENCE</scope>
    <source>
        <strain evidence="3">HKST-UBA02</strain>
    </source>
</reference>
<gene>
    <name evidence="3" type="ORF">KDA27_09635</name>
</gene>
<feature type="signal peptide" evidence="2">
    <location>
        <begin position="1"/>
        <end position="22"/>
    </location>
</feature>
<dbReference type="PROSITE" id="PS51257">
    <property type="entry name" value="PROKAR_LIPOPROTEIN"/>
    <property type="match status" value="1"/>
</dbReference>
<comment type="caution">
    <text evidence="3">The sequence shown here is derived from an EMBL/GenBank/DDBJ whole genome shotgun (WGS) entry which is preliminary data.</text>
</comment>
<dbReference type="InterPro" id="IPR001258">
    <property type="entry name" value="NHL_repeat"/>
</dbReference>
<evidence type="ECO:0000256" key="1">
    <source>
        <dbReference type="ARBA" id="ARBA00022737"/>
    </source>
</evidence>
<reference evidence="3" key="1">
    <citation type="submission" date="2020-04" db="EMBL/GenBank/DDBJ databases">
        <authorList>
            <person name="Zhang T."/>
        </authorList>
    </citation>
    <scope>NUCLEOTIDE SEQUENCE</scope>
    <source>
        <strain evidence="3">HKST-UBA02</strain>
    </source>
</reference>
<dbReference type="SUPFAM" id="SSF101898">
    <property type="entry name" value="NHL repeat"/>
    <property type="match status" value="1"/>
</dbReference>
<feature type="chain" id="PRO_5038016459" description="SMP-30/Gluconolactonase/LRE-like region domain-containing protein" evidence="2">
    <location>
        <begin position="23"/>
        <end position="402"/>
    </location>
</feature>